<keyword evidence="4" id="KW-1185">Reference proteome</keyword>
<dbReference type="Proteomes" id="UP000785200">
    <property type="component" value="Unassembled WGS sequence"/>
</dbReference>
<feature type="transmembrane region" description="Helical" evidence="2">
    <location>
        <begin position="80"/>
        <end position="99"/>
    </location>
</feature>
<sequence>MFLPPRLLKLLADLKLFAMHFDDMLSQYSPRDVSAHADIPRAGQVMSTVLSMLTMAVLAVCFTRRLQSTKNWFKIPVTRWLILAIYCDSIIFIFATSILEHGFGLNVTADICSASILLCIACYLSTKLIYYFLIEKVVSSPCIVFAKENELMSNIPYCILVVLCFVYRVSYLNVKGVCIIGMQTKSVMPLIIFDAIVNFYLTLLFVLPLRSLYSYQHSPNSALKTVALRSFFGSLGTLTSSVVKSPYHLSFSFMTDLEVLFSVLVLHWVTSKDSSGGSTAEKSHSHRSAVKSSSKINSAKGSAVDKLRYPHGGIGSSVTTHISAIREAEDFREDEDDLANVELGMDKTKSSGFPLGRITVQVERVREVEGGHARASVVSTTQGLSRGGSYNKSTEDLVERTETKL</sequence>
<name>A0A9P6VGC5_9HELO</name>
<organism evidence="3 4">
    <name type="scientific">Hyphodiscus hymeniophilus</name>
    <dbReference type="NCBI Taxonomy" id="353542"/>
    <lineage>
        <taxon>Eukaryota</taxon>
        <taxon>Fungi</taxon>
        <taxon>Dikarya</taxon>
        <taxon>Ascomycota</taxon>
        <taxon>Pezizomycotina</taxon>
        <taxon>Leotiomycetes</taxon>
        <taxon>Helotiales</taxon>
        <taxon>Hyphodiscaceae</taxon>
        <taxon>Hyphodiscus</taxon>
    </lineage>
</organism>
<dbReference type="PANTHER" id="PTHR38848">
    <property type="entry name" value="G-PROTEIN COUPLED RECEPTORS FAMILY 3 PROFILE DOMAIN-CONTAINING PROTEIN"/>
    <property type="match status" value="1"/>
</dbReference>
<dbReference type="OrthoDB" id="3210850at2759"/>
<reference evidence="3" key="1">
    <citation type="submission" date="2019-07" db="EMBL/GenBank/DDBJ databases">
        <title>Hyphodiscus hymeniophilus genome sequencing and assembly.</title>
        <authorList>
            <person name="Kramer G."/>
            <person name="Nodwell J."/>
        </authorList>
    </citation>
    <scope>NUCLEOTIDE SEQUENCE</scope>
    <source>
        <strain evidence="3">ATCC 34498</strain>
    </source>
</reference>
<keyword evidence="2" id="KW-0472">Membrane</keyword>
<comment type="caution">
    <text evidence="3">The sequence shown here is derived from an EMBL/GenBank/DDBJ whole genome shotgun (WGS) entry which is preliminary data.</text>
</comment>
<feature type="transmembrane region" description="Helical" evidence="2">
    <location>
        <begin position="111"/>
        <end position="133"/>
    </location>
</feature>
<feature type="transmembrane region" description="Helical" evidence="2">
    <location>
        <begin position="42"/>
        <end position="60"/>
    </location>
</feature>
<feature type="region of interest" description="Disordered" evidence="1">
    <location>
        <begin position="273"/>
        <end position="297"/>
    </location>
</feature>
<evidence type="ECO:0000256" key="2">
    <source>
        <dbReference type="SAM" id="Phobius"/>
    </source>
</evidence>
<feature type="transmembrane region" description="Helical" evidence="2">
    <location>
        <begin position="186"/>
        <end position="206"/>
    </location>
</feature>
<dbReference type="PANTHER" id="PTHR38848:SF3">
    <property type="entry name" value="G-PROTEIN COUPLED RECEPTORS FAMILY 3 PROFILE DOMAIN-CONTAINING PROTEIN"/>
    <property type="match status" value="1"/>
</dbReference>
<accession>A0A9P6VGC5</accession>
<keyword evidence="2" id="KW-1133">Transmembrane helix</keyword>
<protein>
    <submittedName>
        <fullName evidence="3">Uncharacterized protein</fullName>
    </submittedName>
</protein>
<dbReference type="AlphaFoldDB" id="A0A9P6VGC5"/>
<feature type="compositionally biased region" description="Polar residues" evidence="1">
    <location>
        <begin position="377"/>
        <end position="392"/>
    </location>
</feature>
<dbReference type="EMBL" id="VNKQ01000013">
    <property type="protein sequence ID" value="KAG0647260.1"/>
    <property type="molecule type" value="Genomic_DNA"/>
</dbReference>
<feature type="region of interest" description="Disordered" evidence="1">
    <location>
        <begin position="373"/>
        <end position="405"/>
    </location>
</feature>
<feature type="compositionally biased region" description="Basic and acidic residues" evidence="1">
    <location>
        <begin position="393"/>
        <end position="405"/>
    </location>
</feature>
<evidence type="ECO:0000313" key="3">
    <source>
        <dbReference type="EMBL" id="KAG0647260.1"/>
    </source>
</evidence>
<feature type="transmembrane region" description="Helical" evidence="2">
    <location>
        <begin position="154"/>
        <end position="174"/>
    </location>
</feature>
<evidence type="ECO:0000313" key="4">
    <source>
        <dbReference type="Proteomes" id="UP000785200"/>
    </source>
</evidence>
<gene>
    <name evidence="3" type="ORF">D0Z07_7073</name>
</gene>
<keyword evidence="2" id="KW-0812">Transmembrane</keyword>
<proteinExistence type="predicted"/>
<evidence type="ECO:0000256" key="1">
    <source>
        <dbReference type="SAM" id="MobiDB-lite"/>
    </source>
</evidence>